<evidence type="ECO:0000313" key="1">
    <source>
        <dbReference type="EMBL" id="ETN97221.1"/>
    </source>
</evidence>
<dbReference type="EMBL" id="ASPP01050454">
    <property type="protein sequence ID" value="ETN97221.1"/>
    <property type="molecule type" value="Genomic_DNA"/>
</dbReference>
<comment type="caution">
    <text evidence="1">The sequence shown here is derived from an EMBL/GenBank/DDBJ whole genome shotgun (WGS) entry which is preliminary data.</text>
</comment>
<proteinExistence type="predicted"/>
<sequence>MFFVVMQSSISLMVGHMEEKKSRSPSPSYPKESETVTLSNILKTDLSPISPEATALFSIQQSSKSLNTIHFNRCQVPIHISSKCSYLLELTTHFSWEGLLAALKDIPHLSYSPDDFILIFSKQKDHTPNPAALARPVHHNANDKVSKEVVVDDDDDDVELNADVIEKLFKNDPFFYLSGKIWLLRRQELGFALTAFAIRANKMLKQERYTEALKCYESMVDEFPTDANLHVDHGDCLCLMVRNCVFIGTKNK</sequence>
<evidence type="ECO:0000313" key="2">
    <source>
        <dbReference type="Proteomes" id="UP000023152"/>
    </source>
</evidence>
<accession>X6L858</accession>
<name>X6L858_RETFI</name>
<dbReference type="AlphaFoldDB" id="X6L858"/>
<reference evidence="1 2" key="1">
    <citation type="journal article" date="2013" name="Curr. Biol.">
        <title>The Genome of the Foraminiferan Reticulomyxa filosa.</title>
        <authorList>
            <person name="Glockner G."/>
            <person name="Hulsmann N."/>
            <person name="Schleicher M."/>
            <person name="Noegel A.A."/>
            <person name="Eichinger L."/>
            <person name="Gallinger C."/>
            <person name="Pawlowski J."/>
            <person name="Sierra R."/>
            <person name="Euteneuer U."/>
            <person name="Pillet L."/>
            <person name="Moustafa A."/>
            <person name="Platzer M."/>
            <person name="Groth M."/>
            <person name="Szafranski K."/>
            <person name="Schliwa M."/>
        </authorList>
    </citation>
    <scope>NUCLEOTIDE SEQUENCE [LARGE SCALE GENOMIC DNA]</scope>
</reference>
<gene>
    <name evidence="1" type="ORF">RFI_40310</name>
</gene>
<keyword evidence="2" id="KW-1185">Reference proteome</keyword>
<protein>
    <submittedName>
        <fullName evidence="1">Uncharacterized protein</fullName>
    </submittedName>
</protein>
<dbReference type="Proteomes" id="UP000023152">
    <property type="component" value="Unassembled WGS sequence"/>
</dbReference>
<organism evidence="1 2">
    <name type="scientific">Reticulomyxa filosa</name>
    <dbReference type="NCBI Taxonomy" id="46433"/>
    <lineage>
        <taxon>Eukaryota</taxon>
        <taxon>Sar</taxon>
        <taxon>Rhizaria</taxon>
        <taxon>Retaria</taxon>
        <taxon>Foraminifera</taxon>
        <taxon>Monothalamids</taxon>
        <taxon>Reticulomyxidae</taxon>
        <taxon>Reticulomyxa</taxon>
    </lineage>
</organism>